<reference evidence="2 3" key="1">
    <citation type="submission" date="2019-02" db="EMBL/GenBank/DDBJ databases">
        <title>Dyella amyloliquefaciens sp. nov., isolated from forest soil.</title>
        <authorList>
            <person name="Gao Z.-H."/>
            <person name="Qiu L.-H."/>
        </authorList>
    </citation>
    <scope>NUCLEOTIDE SEQUENCE [LARGE SCALE GENOMIC DNA]</scope>
    <source>
        <strain evidence="2 3">KACC 12747</strain>
    </source>
</reference>
<organism evidence="2 3">
    <name type="scientific">Dyella soli</name>
    <dbReference type="NCBI Taxonomy" id="522319"/>
    <lineage>
        <taxon>Bacteria</taxon>
        <taxon>Pseudomonadati</taxon>
        <taxon>Pseudomonadota</taxon>
        <taxon>Gammaproteobacteria</taxon>
        <taxon>Lysobacterales</taxon>
        <taxon>Rhodanobacteraceae</taxon>
        <taxon>Dyella</taxon>
    </lineage>
</organism>
<dbReference type="InterPro" id="IPR021741">
    <property type="entry name" value="DUF3311"/>
</dbReference>
<dbReference type="RefSeq" id="WP_131408054.1">
    <property type="nucleotide sequence ID" value="NZ_SJTG01000002.1"/>
</dbReference>
<feature type="transmembrane region" description="Helical" evidence="1">
    <location>
        <begin position="40"/>
        <end position="59"/>
    </location>
</feature>
<evidence type="ECO:0000313" key="2">
    <source>
        <dbReference type="EMBL" id="TCI10232.1"/>
    </source>
</evidence>
<name>A0A4R0YUN5_9GAMM</name>
<dbReference type="AlphaFoldDB" id="A0A4R0YUN5"/>
<keyword evidence="1" id="KW-0812">Transmembrane</keyword>
<evidence type="ECO:0000313" key="3">
    <source>
        <dbReference type="Proteomes" id="UP000291822"/>
    </source>
</evidence>
<dbReference type="Proteomes" id="UP000291822">
    <property type="component" value="Unassembled WGS sequence"/>
</dbReference>
<keyword evidence="3" id="KW-1185">Reference proteome</keyword>
<comment type="caution">
    <text evidence="2">The sequence shown here is derived from an EMBL/GenBank/DDBJ whole genome shotgun (WGS) entry which is preliminary data.</text>
</comment>
<feature type="transmembrane region" description="Helical" evidence="1">
    <location>
        <begin position="12"/>
        <end position="28"/>
    </location>
</feature>
<evidence type="ECO:0000256" key="1">
    <source>
        <dbReference type="SAM" id="Phobius"/>
    </source>
</evidence>
<proteinExistence type="predicted"/>
<keyword evidence="1" id="KW-0472">Membrane</keyword>
<keyword evidence="1" id="KW-1133">Transmembrane helix</keyword>
<dbReference type="EMBL" id="SJTG01000002">
    <property type="protein sequence ID" value="TCI10232.1"/>
    <property type="molecule type" value="Genomic_DNA"/>
</dbReference>
<sequence length="66" mass="7953">MNQPNRSSPARWLLLLPFAGLLYAPLYNRMEPVLLGFPFFYWYQLLWVPVTVVLIWLVYRSVRHDD</sequence>
<accession>A0A4R0YUN5</accession>
<protein>
    <submittedName>
        <fullName evidence="2">DUF3311 domain-containing protein</fullName>
    </submittedName>
</protein>
<gene>
    <name evidence="2" type="ORF">EZM97_15130</name>
</gene>
<dbReference type="Pfam" id="PF11755">
    <property type="entry name" value="DUF3311"/>
    <property type="match status" value="1"/>
</dbReference>